<reference evidence="4" key="2">
    <citation type="submission" date="2020-02" db="EMBL/GenBank/DDBJ databases">
        <authorList>
            <person name="Gilchrist C.L.M."/>
            <person name="Chooi Y.-H."/>
        </authorList>
    </citation>
    <scope>NUCLEOTIDE SEQUENCE</scope>
    <source>
        <strain evidence="4">MST-FP2251</strain>
    </source>
</reference>
<evidence type="ECO:0000313" key="5">
    <source>
        <dbReference type="Proteomes" id="UP001194746"/>
    </source>
</evidence>
<dbReference type="Proteomes" id="UP001194746">
    <property type="component" value="Unassembled WGS sequence"/>
</dbReference>
<accession>A0AAD4CBR4</accession>
<keyword evidence="2" id="KW-0378">Hydrolase</keyword>
<gene>
    <name evidence="4" type="ORF">FE257_003372</name>
</gene>
<dbReference type="CDD" id="cd02883">
    <property type="entry name" value="NUDIX_Hydrolase"/>
    <property type="match status" value="1"/>
</dbReference>
<proteinExistence type="predicted"/>
<dbReference type="Gene3D" id="3.90.79.10">
    <property type="entry name" value="Nucleoside Triphosphate Pyrophosphohydrolase"/>
    <property type="match status" value="1"/>
</dbReference>
<dbReference type="PROSITE" id="PS51462">
    <property type="entry name" value="NUDIX"/>
    <property type="match status" value="1"/>
</dbReference>
<dbReference type="Pfam" id="PF00293">
    <property type="entry name" value="NUDIX"/>
    <property type="match status" value="1"/>
</dbReference>
<dbReference type="InterPro" id="IPR015797">
    <property type="entry name" value="NUDIX_hydrolase-like_dom_sf"/>
</dbReference>
<dbReference type="EMBL" id="VCAU01000160">
    <property type="protein sequence ID" value="KAF9883539.1"/>
    <property type="molecule type" value="Genomic_DNA"/>
</dbReference>
<name>A0AAD4CBR4_ASPNN</name>
<reference evidence="4" key="1">
    <citation type="journal article" date="2019" name="Beilstein J. Org. Chem.">
        <title>Nanangenines: drimane sesquiterpenoids as the dominant metabolite cohort of a novel Australian fungus, Aspergillus nanangensis.</title>
        <authorList>
            <person name="Lacey H.J."/>
            <person name="Gilchrist C.L.M."/>
            <person name="Crombie A."/>
            <person name="Kalaitzis J.A."/>
            <person name="Vuong D."/>
            <person name="Rutledge P.J."/>
            <person name="Turner P."/>
            <person name="Pitt J.I."/>
            <person name="Lacey E."/>
            <person name="Chooi Y.H."/>
            <person name="Piggott A.M."/>
        </authorList>
    </citation>
    <scope>NUCLEOTIDE SEQUENCE</scope>
    <source>
        <strain evidence="4">MST-FP2251</strain>
    </source>
</reference>
<dbReference type="PANTHER" id="PTHR43046:SF14">
    <property type="entry name" value="MUTT_NUDIX FAMILY PROTEIN"/>
    <property type="match status" value="1"/>
</dbReference>
<protein>
    <recommendedName>
        <fullName evidence="3">Nudix hydrolase domain-containing protein</fullName>
    </recommendedName>
</protein>
<evidence type="ECO:0000259" key="3">
    <source>
        <dbReference type="PROSITE" id="PS51462"/>
    </source>
</evidence>
<dbReference type="AlphaFoldDB" id="A0AAD4CBR4"/>
<comment type="caution">
    <text evidence="4">The sequence shown here is derived from an EMBL/GenBank/DDBJ whole genome shotgun (WGS) entry which is preliminary data.</text>
</comment>
<dbReference type="SUPFAM" id="SSF55811">
    <property type="entry name" value="Nudix"/>
    <property type="match status" value="1"/>
</dbReference>
<dbReference type="PANTHER" id="PTHR43046">
    <property type="entry name" value="GDP-MANNOSE MANNOSYL HYDROLASE"/>
    <property type="match status" value="1"/>
</dbReference>
<organism evidence="4 5">
    <name type="scientific">Aspergillus nanangensis</name>
    <dbReference type="NCBI Taxonomy" id="2582783"/>
    <lineage>
        <taxon>Eukaryota</taxon>
        <taxon>Fungi</taxon>
        <taxon>Dikarya</taxon>
        <taxon>Ascomycota</taxon>
        <taxon>Pezizomycotina</taxon>
        <taxon>Eurotiomycetes</taxon>
        <taxon>Eurotiomycetidae</taxon>
        <taxon>Eurotiales</taxon>
        <taxon>Aspergillaceae</taxon>
        <taxon>Aspergillus</taxon>
        <taxon>Aspergillus subgen. Circumdati</taxon>
    </lineage>
</organism>
<feature type="domain" description="Nudix hydrolase" evidence="3">
    <location>
        <begin position="158"/>
        <end position="326"/>
    </location>
</feature>
<sequence>MASIPINCVKAQLVSTPSCPAHWIITFNESDSWSKTATSTKIVQWTPTSPNVHLDAIEYGINEGFTLSEMKESMLSPKHLMEKQVYCCCQDWVWAVLWSYMNKGYIKNVSTAGTDSNRLLESLVERKYNPQIMMNPDEDLSITRWPASFNQFDFHATPYFIRVSAVIFSWSFHIDSLEEAIEDANINAKTPRVLLLQRALCDSKPGLWEGPGGGVEGDKTLLQAITRETHEETGLQVSRIIRPLSVMRWKRKKESGIFEWVGFPYIVGITEKRFPKMQTIQERSQDVQLNPREHQKFAWVTEEELRKGGYEMLEGQRDTFLEAFSLFRKGTI</sequence>
<dbReference type="InterPro" id="IPR000086">
    <property type="entry name" value="NUDIX_hydrolase_dom"/>
</dbReference>
<keyword evidence="5" id="KW-1185">Reference proteome</keyword>
<dbReference type="GO" id="GO:0016787">
    <property type="term" value="F:hydrolase activity"/>
    <property type="evidence" value="ECO:0007669"/>
    <property type="project" value="UniProtKB-KW"/>
</dbReference>
<evidence type="ECO:0000313" key="4">
    <source>
        <dbReference type="EMBL" id="KAF9883539.1"/>
    </source>
</evidence>
<evidence type="ECO:0000256" key="2">
    <source>
        <dbReference type="ARBA" id="ARBA00022801"/>
    </source>
</evidence>
<evidence type="ECO:0000256" key="1">
    <source>
        <dbReference type="ARBA" id="ARBA00001946"/>
    </source>
</evidence>
<comment type="cofactor">
    <cofactor evidence="1">
        <name>Mg(2+)</name>
        <dbReference type="ChEBI" id="CHEBI:18420"/>
    </cofactor>
</comment>